<evidence type="ECO:0000313" key="2">
    <source>
        <dbReference type="RefSeq" id="XP_056858337.1"/>
    </source>
</evidence>
<accession>A0A9W3D3J0</accession>
<dbReference type="OrthoDB" id="1112675at2759"/>
<sequence>MDYLFWRVLPQMSDHQFVWILWYIWKARNCKVSSNLDIDARDTLKLAETESTLWAAAQELNIQPSIAPQVHTLPTIPGRWCFVDGSWKDKDSFSGQGWISTLEGFQSLMGARNVRATMSPLNSEVEALIWAME</sequence>
<organism evidence="1 2">
    <name type="scientific">Raphanus sativus</name>
    <name type="common">Radish</name>
    <name type="synonym">Raphanus raphanistrum var. sativus</name>
    <dbReference type="NCBI Taxonomy" id="3726"/>
    <lineage>
        <taxon>Eukaryota</taxon>
        <taxon>Viridiplantae</taxon>
        <taxon>Streptophyta</taxon>
        <taxon>Embryophyta</taxon>
        <taxon>Tracheophyta</taxon>
        <taxon>Spermatophyta</taxon>
        <taxon>Magnoliopsida</taxon>
        <taxon>eudicotyledons</taxon>
        <taxon>Gunneridae</taxon>
        <taxon>Pentapetalae</taxon>
        <taxon>rosids</taxon>
        <taxon>malvids</taxon>
        <taxon>Brassicales</taxon>
        <taxon>Brassicaceae</taxon>
        <taxon>Brassiceae</taxon>
        <taxon>Raphanus</taxon>
    </lineage>
</organism>
<dbReference type="AlphaFoldDB" id="A0A9W3D3J0"/>
<protein>
    <submittedName>
        <fullName evidence="2">Uncharacterized protein LOC130507670</fullName>
    </submittedName>
</protein>
<dbReference type="GeneID" id="130507670"/>
<feature type="non-terminal residue" evidence="2">
    <location>
        <position position="133"/>
    </location>
</feature>
<name>A0A9W3D3J0_RAPSA</name>
<dbReference type="RefSeq" id="XP_056858337.1">
    <property type="nucleotide sequence ID" value="XM_057002357.1"/>
</dbReference>
<evidence type="ECO:0000313" key="1">
    <source>
        <dbReference type="Proteomes" id="UP000504610"/>
    </source>
</evidence>
<dbReference type="KEGG" id="rsz:130507670"/>
<gene>
    <name evidence="2" type="primary">LOC130507670</name>
</gene>
<reference evidence="2" key="1">
    <citation type="submission" date="2025-08" db="UniProtKB">
        <authorList>
            <consortium name="RefSeq"/>
        </authorList>
    </citation>
    <scope>IDENTIFICATION</scope>
    <source>
        <tissue evidence="2">Leaf</tissue>
    </source>
</reference>
<proteinExistence type="predicted"/>
<keyword evidence="1" id="KW-1185">Reference proteome</keyword>
<dbReference type="Proteomes" id="UP000504610">
    <property type="component" value="Unplaced"/>
</dbReference>